<evidence type="ECO:0000259" key="6">
    <source>
        <dbReference type="PROSITE" id="PS50913"/>
    </source>
</evidence>
<evidence type="ECO:0000256" key="1">
    <source>
        <dbReference type="ARBA" id="ARBA00004555"/>
    </source>
</evidence>
<feature type="domain" description="GRIP" evidence="6">
    <location>
        <begin position="1984"/>
        <end position="2033"/>
    </location>
</feature>
<proteinExistence type="predicted"/>
<feature type="compositionally biased region" description="Polar residues" evidence="5">
    <location>
        <begin position="255"/>
        <end position="265"/>
    </location>
</feature>
<evidence type="ECO:0000256" key="5">
    <source>
        <dbReference type="SAM" id="MobiDB-lite"/>
    </source>
</evidence>
<feature type="coiled-coil region" evidence="4">
    <location>
        <begin position="421"/>
        <end position="462"/>
    </location>
</feature>
<sequence length="2192" mass="248100">MAWLSRSLGDSVSSLTGQLSNLTKDILTEGTEEVSDHATELSLANEQIASLESIQASQKTEIERLKVANRELEEKAESSELQINSISREYRTLLQEKETEINTLKQRHHELLEHSAKGALHSQGDTTHADSLGTADVQSYQEEGFEGWSNESWGEFDDSLRLQREINNLRQEVTRLRADGQHWRSVAAQLSQQGGQNVDQTAQHDILDLQAKIKDLEKTVAESRDQAQHEVVSLQDVHQNKMAALKKRHKDETTQLKSQISSLEQQLADARDGDSTGARGSSHVLPESERAESEMERTLRSELLALTQERDKIQTAKTHLEGELQELQGEVEALQTQRDAQQAKLQELQQDLQKDREKHQQQIQALEAQLEEAERWRQEAEQSRQQETRLKSGIVETGTQLQQVSADTETLIEHLGGEEAQQKAAAVLDSLEQENLVLKEQSLKQQEQITLLEKRLASLQTEWQDSRATITSLKQQLKQQPGETGSDSDNTLNQSLTTVSDAKSRSAASLATDDDDDTMDWQIQKEALEDVMAQLRQEIRDKDEKISLLSSHGVQESGQDTDSLREENERLKSELSSVREELSSLQGEREELETSISELDEQHEEATNHLITARNALQSQLADSQQQVKSLQQELLSLSQQQNTLEATPADKAPTSEETGCLKQELQDTKKEVQALKQQAETRETEMADLKVKLQKGTLALNDLHMDKKDFEEELAKKQEEVKAKVANIKTLREEKAKLVEENKDLTQRVHELEEEVDAWEQRNEDSQTGKGLEKLQEEAKTLEVEVSRLQAEVTDLEKENSAQRQKLDNMFTELDESRTLCHRLQLERETLDLQLAQLRDVAEEREKAWERVAELEMQNTAASLLKEEEESSSSSERVQELEARLDEYQLQLHSLSEENSALQEEVQGLKQLLPGEDITDIPDLKLHTQHIVKALQRRNTALTKMKRDIGAWSRSFSQPKPDLASGLPQSKASKSQSVLFLELCSENRTLVEAVMSGKSVLEEIQQQYHSGSPVCAAPLTRSISSRDSHYDFIQGENERLAGQVADDQSEISKLKQLLYDLEQESSVSEEFMESVTEEVFKLETVISGKDNELEMLQTENTQLMAVCEESKSRLADSEAMIESLKCELQSLEDAMQKLQGELVRHTLSHSAKEEHSHSQLEEELDSARGTIQQLERQLSDAQEGLENQKAGIMDLNDKCAEQSRALKTEQDKNSNLENTMALLRLNSVTAEEELGALKAKLDRAVGYLTLQQRRIVLEGAPASPTIALLALEYHEKPAIEMKSDIKIDEGLLQNGEIEDPKEESKLSEQYKDLVRQLQEKEDMVADLQQNNTTLVQMLEAKSLTSGDGTQGDVHRLQSEVKALRVEKEQMLAVMNDKSREASSLKAEVMRLMSVISAEKTALDKLQRDNQELQSSRPSPPRDDASLEDMTREAMHNLSRLVRDREVEIEALKQKNETLMAVLQDMSQEGGGATPGGATPGANFAWLTDKENLEKQLATLQGEREQMVAFVNQKHSESVAYHTEIQRLTALMVEENQRLKQLQADYDSLRPQFEDKNQSLLKAQNDLINYRQKYSELEVKYGELLQKFNASETVDAASFREVEEEKHRLVNNQAEFQQTIQERDEKLRAVTEKLNETDEALKAKDSEASALKKQVDSLHFQLKSLQNDAADLRQEHHSAEQNQQESQSQSQMLRDLNNKLTLAVREKEFEVTSLQERVQKLTVLVSEQQGEKTQVTQLLRDQEATSSTVSRLQQEVDQLTLALKQKNQQLNDLHAENLRLKEKEQKLTRELERLRGHLLQIEEGYTREALEAEEREKTLRNRLADAEEQLVSSASRVHSASQQATQHVESLQQQLHNVASQRDAAYMQVASLQDQCQQYAASLSNLQLVLEQFQREKESQVASETEHYQEEARQLREKMVRLHKELEQTKMDLEEASDGLEAASRLSEQLDRKEEALLAMREEVQRREDALKSAEEEIHKLTSSKDAKVDRELMKNLLLGYFHTPDRNRLDAIHAIGSVLGFTQDDFHKIDEGQGGGWVTSLFRRARTPGTTPPTTPTRHPRGPNQSFSQMFVKFLEMESTPPPAPARMPVEQMARETQQRHPVKERDPRDKPAFNPFTAPRHVSMPINVGAAAVATSSSSSSHLLMSPPSPGSPTTTFPVFSPFTSVSASQGRSSTPQNSSAILKDVLGSR</sequence>
<feature type="region of interest" description="Disordered" evidence="5">
    <location>
        <begin position="2139"/>
        <end position="2192"/>
    </location>
</feature>
<name>A0AAN9BFM7_9CAEN</name>
<feature type="compositionally biased region" description="Acidic residues" evidence="5">
    <location>
        <begin position="590"/>
        <end position="602"/>
    </location>
</feature>
<dbReference type="PANTHER" id="PTHR18921">
    <property type="entry name" value="MYOSIN HEAVY CHAIN - RELATED"/>
    <property type="match status" value="1"/>
</dbReference>
<comment type="caution">
    <text evidence="7">The sequence shown here is derived from an EMBL/GenBank/DDBJ whole genome shotgun (WGS) entry which is preliminary data.</text>
</comment>
<feature type="coiled-coil region" evidence="4">
    <location>
        <begin position="1749"/>
        <end position="1991"/>
    </location>
</feature>
<evidence type="ECO:0000256" key="2">
    <source>
        <dbReference type="ARBA" id="ARBA00023034"/>
    </source>
</evidence>
<dbReference type="Proteomes" id="UP001374579">
    <property type="component" value="Unassembled WGS sequence"/>
</dbReference>
<evidence type="ECO:0000313" key="7">
    <source>
        <dbReference type="EMBL" id="KAK7104910.1"/>
    </source>
</evidence>
<dbReference type="InterPro" id="IPR000237">
    <property type="entry name" value="GRIP_dom"/>
</dbReference>
<feature type="region of interest" description="Disordered" evidence="5">
    <location>
        <begin position="581"/>
        <end position="602"/>
    </location>
</feature>
<evidence type="ECO:0000256" key="4">
    <source>
        <dbReference type="SAM" id="Coils"/>
    </source>
</evidence>
<reference evidence="7 8" key="1">
    <citation type="submission" date="2024-02" db="EMBL/GenBank/DDBJ databases">
        <title>Chromosome-scale genome assembly of the rough periwinkle Littorina saxatilis.</title>
        <authorList>
            <person name="De Jode A."/>
            <person name="Faria R."/>
            <person name="Formenti G."/>
            <person name="Sims Y."/>
            <person name="Smith T.P."/>
            <person name="Tracey A."/>
            <person name="Wood J.M.D."/>
            <person name="Zagrodzka Z.B."/>
            <person name="Johannesson K."/>
            <person name="Butlin R.K."/>
            <person name="Leder E.H."/>
        </authorList>
    </citation>
    <scope>NUCLEOTIDE SEQUENCE [LARGE SCALE GENOMIC DNA]</scope>
    <source>
        <strain evidence="7">Snail1</strain>
        <tissue evidence="7">Muscle</tissue>
    </source>
</reference>
<feature type="region of interest" description="Disordered" evidence="5">
    <location>
        <begin position="1149"/>
        <end position="1171"/>
    </location>
</feature>
<feature type="region of interest" description="Disordered" evidence="5">
    <location>
        <begin position="2045"/>
        <end position="2066"/>
    </location>
</feature>
<feature type="compositionally biased region" description="Basic and acidic residues" evidence="5">
    <location>
        <begin position="1151"/>
        <end position="1161"/>
    </location>
</feature>
<feature type="compositionally biased region" description="Low complexity" evidence="5">
    <location>
        <begin position="2139"/>
        <end position="2171"/>
    </location>
</feature>
<dbReference type="GO" id="GO:0006888">
    <property type="term" value="P:endoplasmic reticulum to Golgi vesicle-mediated transport"/>
    <property type="evidence" value="ECO:0007669"/>
    <property type="project" value="TreeGrafter"/>
</dbReference>
<dbReference type="PANTHER" id="PTHR18921:SF2">
    <property type="entry name" value="THYROID RECEPTOR-INTERACTING PROTEIN 11"/>
    <property type="match status" value="1"/>
</dbReference>
<accession>A0AAN9BFM7</accession>
<dbReference type="Gene3D" id="1.10.287.1490">
    <property type="match status" value="2"/>
</dbReference>
<dbReference type="EMBL" id="JBAMIC010000008">
    <property type="protein sequence ID" value="KAK7104910.1"/>
    <property type="molecule type" value="Genomic_DNA"/>
</dbReference>
<feature type="region of interest" description="Disordered" evidence="5">
    <location>
        <begin position="243"/>
        <end position="294"/>
    </location>
</feature>
<evidence type="ECO:0000313" key="8">
    <source>
        <dbReference type="Proteomes" id="UP001374579"/>
    </source>
</evidence>
<dbReference type="Gene3D" id="1.20.5.1700">
    <property type="match status" value="1"/>
</dbReference>
<gene>
    <name evidence="7" type="ORF">V1264_019551</name>
</gene>
<protein>
    <recommendedName>
        <fullName evidence="6">GRIP domain-containing protein</fullName>
    </recommendedName>
</protein>
<feature type="region of interest" description="Disordered" evidence="5">
    <location>
        <begin position="1406"/>
        <end position="1427"/>
    </location>
</feature>
<keyword evidence="8" id="KW-1185">Reference proteome</keyword>
<dbReference type="GO" id="GO:0031267">
    <property type="term" value="F:small GTPase binding"/>
    <property type="evidence" value="ECO:0007669"/>
    <property type="project" value="TreeGrafter"/>
</dbReference>
<feature type="compositionally biased region" description="Polar residues" evidence="5">
    <location>
        <begin position="472"/>
        <end position="509"/>
    </location>
</feature>
<feature type="compositionally biased region" description="Low complexity" evidence="5">
    <location>
        <begin position="1680"/>
        <end position="1691"/>
    </location>
</feature>
<feature type="region of interest" description="Disordered" evidence="5">
    <location>
        <begin position="472"/>
        <end position="518"/>
    </location>
</feature>
<feature type="region of interest" description="Disordered" evidence="5">
    <location>
        <begin position="546"/>
        <end position="568"/>
    </location>
</feature>
<feature type="compositionally biased region" description="Polar residues" evidence="5">
    <location>
        <begin position="548"/>
        <end position="561"/>
    </location>
</feature>
<feature type="region of interest" description="Disordered" evidence="5">
    <location>
        <begin position="1674"/>
        <end position="1693"/>
    </location>
</feature>
<dbReference type="GO" id="GO:0007030">
    <property type="term" value="P:Golgi organization"/>
    <property type="evidence" value="ECO:0007669"/>
    <property type="project" value="TreeGrafter"/>
</dbReference>
<feature type="compositionally biased region" description="Polar residues" evidence="5">
    <location>
        <begin position="2172"/>
        <end position="2183"/>
    </location>
</feature>
<dbReference type="PROSITE" id="PS50913">
    <property type="entry name" value="GRIP"/>
    <property type="match status" value="1"/>
</dbReference>
<comment type="subcellular location">
    <subcellularLocation>
        <location evidence="1">Golgi apparatus</location>
    </subcellularLocation>
</comment>
<keyword evidence="2" id="KW-0333">Golgi apparatus</keyword>
<feature type="coiled-coil region" evidence="4">
    <location>
        <begin position="310"/>
        <end position="390"/>
    </location>
</feature>
<feature type="coiled-coil region" evidence="4">
    <location>
        <begin position="55"/>
        <end position="114"/>
    </location>
</feature>
<dbReference type="GO" id="GO:0005794">
    <property type="term" value="C:Golgi apparatus"/>
    <property type="evidence" value="ECO:0007669"/>
    <property type="project" value="UniProtKB-SubCell"/>
</dbReference>
<organism evidence="7 8">
    <name type="scientific">Littorina saxatilis</name>
    <dbReference type="NCBI Taxonomy" id="31220"/>
    <lineage>
        <taxon>Eukaryota</taxon>
        <taxon>Metazoa</taxon>
        <taxon>Spiralia</taxon>
        <taxon>Lophotrochozoa</taxon>
        <taxon>Mollusca</taxon>
        <taxon>Gastropoda</taxon>
        <taxon>Caenogastropoda</taxon>
        <taxon>Littorinimorpha</taxon>
        <taxon>Littorinoidea</taxon>
        <taxon>Littorinidae</taxon>
        <taxon>Littorina</taxon>
    </lineage>
</organism>
<keyword evidence="3 4" id="KW-0175">Coiled coil</keyword>
<evidence type="ECO:0000256" key="3">
    <source>
        <dbReference type="ARBA" id="ARBA00023054"/>
    </source>
</evidence>